<dbReference type="InterPro" id="IPR008775">
    <property type="entry name" value="Phytyl_CoA_dOase-like"/>
</dbReference>
<name>A0A2Z4AAQ4_9BACT</name>
<dbReference type="GO" id="GO:0016706">
    <property type="term" value="F:2-oxoglutarate-dependent dioxygenase activity"/>
    <property type="evidence" value="ECO:0007669"/>
    <property type="project" value="UniProtKB-ARBA"/>
</dbReference>
<dbReference type="KEGG" id="mtar:DF168_00035"/>
<dbReference type="PANTHER" id="PTHR20883:SF48">
    <property type="entry name" value="ECTOINE DIOXYGENASE"/>
    <property type="match status" value="1"/>
</dbReference>
<proteinExistence type="predicted"/>
<dbReference type="GO" id="GO:0005506">
    <property type="term" value="F:iron ion binding"/>
    <property type="evidence" value="ECO:0007669"/>
    <property type="project" value="UniProtKB-ARBA"/>
</dbReference>
<accession>A0A2Z4AAQ4</accession>
<evidence type="ECO:0008006" key="4">
    <source>
        <dbReference type="Google" id="ProtNLM"/>
    </source>
</evidence>
<dbReference type="EMBL" id="CP029803">
    <property type="protein sequence ID" value="AWT58863.1"/>
    <property type="molecule type" value="Genomic_DNA"/>
</dbReference>
<organism evidence="2 3">
    <name type="scientific">Candidatus Moanibacter tarae</name>
    <dbReference type="NCBI Taxonomy" id="2200854"/>
    <lineage>
        <taxon>Bacteria</taxon>
        <taxon>Pseudomonadati</taxon>
        <taxon>Verrucomicrobiota</taxon>
        <taxon>Opitutia</taxon>
        <taxon>Puniceicoccales</taxon>
        <taxon>Puniceicoccales incertae sedis</taxon>
        <taxon>Candidatus Moanibacter</taxon>
    </lineage>
</organism>
<sequence>MTPEQRYFFDLTGYLHLKCVLQGDALARVREAVARFLHTPPDQRLGKYKIGEKTYYHAIGFDPAMDALAVHPGIWSIIREFTGGRPQMSGSEVICNKKGEGGLPLHCARESYASHTTSYAVKEGHIFCNNCVVFFYLTDVNPGDGGLVLLPGSHKASFDRPEQMYSGGLIGDDIPPGVVNITPKAGDVVIFSELTTHGVIPWQPLDRERRMVNYRYKTQESGWKHRFSDKLKSQLHPALVELISDAGSHRISKGIGKTNVVALD</sequence>
<evidence type="ECO:0000313" key="2">
    <source>
        <dbReference type="EMBL" id="AWT58863.1"/>
    </source>
</evidence>
<gene>
    <name evidence="2" type="ORF">DF168_00035</name>
</gene>
<dbReference type="SUPFAM" id="SSF51197">
    <property type="entry name" value="Clavaminate synthase-like"/>
    <property type="match status" value="1"/>
</dbReference>
<protein>
    <recommendedName>
        <fullName evidence="4">Phytanoyl-CoA dioxygenase family protein</fullName>
    </recommendedName>
</protein>
<evidence type="ECO:0000313" key="3">
    <source>
        <dbReference type="Proteomes" id="UP000247465"/>
    </source>
</evidence>
<dbReference type="Gene3D" id="2.60.120.620">
    <property type="entry name" value="q2cbj1_9rhob like domain"/>
    <property type="match status" value="1"/>
</dbReference>
<evidence type="ECO:0000256" key="1">
    <source>
        <dbReference type="ARBA" id="ARBA00001954"/>
    </source>
</evidence>
<reference evidence="2 3" key="1">
    <citation type="submission" date="2018-06" db="EMBL/GenBank/DDBJ databases">
        <title>Draft Genome Sequence of a Novel Marine Bacterium Related to the Verrucomicrobia.</title>
        <authorList>
            <person name="Vosseberg J."/>
            <person name="Martijn J."/>
            <person name="Ettema T.J.G."/>
        </authorList>
    </citation>
    <scope>NUCLEOTIDE SEQUENCE [LARGE SCALE GENOMIC DNA]</scope>
    <source>
        <strain evidence="2">TARA_B100001123</strain>
    </source>
</reference>
<dbReference type="Pfam" id="PF05721">
    <property type="entry name" value="PhyH"/>
    <property type="match status" value="1"/>
</dbReference>
<comment type="cofactor">
    <cofactor evidence="1">
        <name>Fe(2+)</name>
        <dbReference type="ChEBI" id="CHEBI:29033"/>
    </cofactor>
</comment>
<dbReference type="PANTHER" id="PTHR20883">
    <property type="entry name" value="PHYTANOYL-COA DIOXYGENASE DOMAIN CONTAINING 1"/>
    <property type="match status" value="1"/>
</dbReference>
<dbReference type="Proteomes" id="UP000247465">
    <property type="component" value="Chromosome"/>
</dbReference>
<dbReference type="AlphaFoldDB" id="A0A2Z4AAQ4"/>